<dbReference type="AlphaFoldDB" id="A0A5C1ABF3"/>
<gene>
    <name evidence="1" type="ORF">PX52LOC_02482</name>
</gene>
<sequence>MLEFLRSRIAWSQAPLWLPYRWRAAVDNYRIDRATAGIDATAPTPAADPTVAVAEVHVLLCRRDVRIGAVALKSLLRFAPGRLAVTLTDDGSLTPQHRAWIDAQLPHARWLPRRVEEPAFRAALGRYPRLAALYEQNYHPLCKLLHAAMLARHQRVIVLDPDTAFFRPPELLLRWLAGDDAAPYYLHDHQDEAVAVPEEARRAFADLAARLGTDRRPWRIDRYFFNSGLLLYRPDQIDLAAAEGYLQWRETCPLEYRQGKLGIWFGDWTPEQTGYLAAFATAVTAARPLGTDYHLGGETGFAFNHFLRHYLIQAATLREIRSLVRELSAGRA</sequence>
<dbReference type="EMBL" id="CP042425">
    <property type="protein sequence ID" value="QEL15557.1"/>
    <property type="molecule type" value="Genomic_DNA"/>
</dbReference>
<dbReference type="SUPFAM" id="SSF53448">
    <property type="entry name" value="Nucleotide-diphospho-sugar transferases"/>
    <property type="match status" value="1"/>
</dbReference>
<dbReference type="Proteomes" id="UP000324974">
    <property type="component" value="Chromosome"/>
</dbReference>
<evidence type="ECO:0000313" key="1">
    <source>
        <dbReference type="EMBL" id="QEL15557.1"/>
    </source>
</evidence>
<accession>A0A5C1ABF3</accession>
<dbReference type="InterPro" id="IPR029044">
    <property type="entry name" value="Nucleotide-diphossugar_trans"/>
</dbReference>
<dbReference type="KEGG" id="lrs:PX52LOC_02482"/>
<reference evidence="2" key="1">
    <citation type="submission" date="2019-08" db="EMBL/GenBank/DDBJ databases">
        <title>Limnoglobus roseus gen. nov., sp. nov., a novel freshwater planctomycete with a giant genome from the family Gemmataceae.</title>
        <authorList>
            <person name="Kulichevskaya I.S."/>
            <person name="Naumoff D.G."/>
            <person name="Miroshnikov K."/>
            <person name="Ivanova A."/>
            <person name="Philippov D.A."/>
            <person name="Hakobyan A."/>
            <person name="Rijpstra I.C."/>
            <person name="Sinninghe Damste J.S."/>
            <person name="Liesack W."/>
            <person name="Dedysh S.N."/>
        </authorList>
    </citation>
    <scope>NUCLEOTIDE SEQUENCE [LARGE SCALE GENOMIC DNA]</scope>
    <source>
        <strain evidence="2">PX52</strain>
    </source>
</reference>
<dbReference type="Gene3D" id="3.90.550.10">
    <property type="entry name" value="Spore Coat Polysaccharide Biosynthesis Protein SpsA, Chain A"/>
    <property type="match status" value="1"/>
</dbReference>
<dbReference type="RefSeq" id="WP_168218942.1">
    <property type="nucleotide sequence ID" value="NZ_CP042425.1"/>
</dbReference>
<keyword evidence="2" id="KW-1185">Reference proteome</keyword>
<name>A0A5C1ABF3_9BACT</name>
<organism evidence="1 2">
    <name type="scientific">Limnoglobus roseus</name>
    <dbReference type="NCBI Taxonomy" id="2598579"/>
    <lineage>
        <taxon>Bacteria</taxon>
        <taxon>Pseudomonadati</taxon>
        <taxon>Planctomycetota</taxon>
        <taxon>Planctomycetia</taxon>
        <taxon>Gemmatales</taxon>
        <taxon>Gemmataceae</taxon>
        <taxon>Limnoglobus</taxon>
    </lineage>
</organism>
<evidence type="ECO:0000313" key="2">
    <source>
        <dbReference type="Proteomes" id="UP000324974"/>
    </source>
</evidence>
<proteinExistence type="predicted"/>
<protein>
    <submittedName>
        <fullName evidence="1">Uncharacterized protein</fullName>
    </submittedName>
</protein>